<dbReference type="InterPro" id="IPR035979">
    <property type="entry name" value="RBD_domain_sf"/>
</dbReference>
<dbReference type="PANTHER" id="PTHR23139">
    <property type="entry name" value="RNA-BINDING PROTEIN"/>
    <property type="match status" value="1"/>
</dbReference>
<proteinExistence type="predicted"/>
<comment type="caution">
    <text evidence="7">The sequence shown here is derived from an EMBL/GenBank/DDBJ whole genome shotgun (WGS) entry which is preliminary data.</text>
</comment>
<dbReference type="InterPro" id="IPR003954">
    <property type="entry name" value="RRM_euk-type"/>
</dbReference>
<evidence type="ECO:0000256" key="5">
    <source>
        <dbReference type="SAM" id="MobiDB-lite"/>
    </source>
</evidence>
<dbReference type="GO" id="GO:0006397">
    <property type="term" value="P:mRNA processing"/>
    <property type="evidence" value="ECO:0007669"/>
    <property type="project" value="UniProtKB-KW"/>
</dbReference>
<feature type="region of interest" description="Disordered" evidence="5">
    <location>
        <begin position="158"/>
        <end position="187"/>
    </location>
</feature>
<feature type="compositionally biased region" description="Polar residues" evidence="5">
    <location>
        <begin position="165"/>
        <end position="174"/>
    </location>
</feature>
<keyword evidence="1" id="KW-0507">mRNA processing</keyword>
<dbReference type="GO" id="GO:0003723">
    <property type="term" value="F:RNA binding"/>
    <property type="evidence" value="ECO:0007669"/>
    <property type="project" value="UniProtKB-UniRule"/>
</dbReference>
<evidence type="ECO:0000259" key="6">
    <source>
        <dbReference type="PROSITE" id="PS50102"/>
    </source>
</evidence>
<feature type="region of interest" description="Disordered" evidence="5">
    <location>
        <begin position="1"/>
        <end position="66"/>
    </location>
</feature>
<reference evidence="7" key="1">
    <citation type="submission" date="2019-03" db="EMBL/GenBank/DDBJ databases">
        <title>Long read genome sequence of the mycoparasitic Pythium oligandrum ATCC 38472 isolated from sugarbeet rhizosphere.</title>
        <authorList>
            <person name="Gaulin E."/>
        </authorList>
    </citation>
    <scope>NUCLEOTIDE SEQUENCE</scope>
    <source>
        <strain evidence="7">ATCC 38472_TT</strain>
    </source>
</reference>
<evidence type="ECO:0000256" key="1">
    <source>
        <dbReference type="ARBA" id="ARBA00022664"/>
    </source>
</evidence>
<keyword evidence="2 4" id="KW-0694">RNA-binding</keyword>
<evidence type="ECO:0000313" key="7">
    <source>
        <dbReference type="EMBL" id="TMW66324.1"/>
    </source>
</evidence>
<dbReference type="SMART" id="SM00360">
    <property type="entry name" value="RRM"/>
    <property type="match status" value="3"/>
</dbReference>
<dbReference type="OrthoDB" id="263617at2759"/>
<dbReference type="InterPro" id="IPR029064">
    <property type="entry name" value="Ribosomal_eL30-like_sf"/>
</dbReference>
<dbReference type="Gene3D" id="3.30.1330.30">
    <property type="match status" value="1"/>
</dbReference>
<dbReference type="InterPro" id="IPR012677">
    <property type="entry name" value="Nucleotide-bd_a/b_plait_sf"/>
</dbReference>
<evidence type="ECO:0000256" key="4">
    <source>
        <dbReference type="PROSITE-ProRule" id="PRU00176"/>
    </source>
</evidence>
<feature type="domain" description="RRM" evidence="6">
    <location>
        <begin position="209"/>
        <end position="295"/>
    </location>
</feature>
<dbReference type="SMART" id="SM00361">
    <property type="entry name" value="RRM_1"/>
    <property type="match status" value="2"/>
</dbReference>
<keyword evidence="8" id="KW-1185">Reference proteome</keyword>
<dbReference type="SUPFAM" id="SSF55315">
    <property type="entry name" value="L30e-like"/>
    <property type="match status" value="1"/>
</dbReference>
<keyword evidence="3" id="KW-0508">mRNA splicing</keyword>
<organism evidence="7 8">
    <name type="scientific">Pythium oligandrum</name>
    <name type="common">Mycoparasitic fungus</name>
    <dbReference type="NCBI Taxonomy" id="41045"/>
    <lineage>
        <taxon>Eukaryota</taxon>
        <taxon>Sar</taxon>
        <taxon>Stramenopiles</taxon>
        <taxon>Oomycota</taxon>
        <taxon>Peronosporomycetes</taxon>
        <taxon>Pythiales</taxon>
        <taxon>Pythiaceae</taxon>
        <taxon>Pythium</taxon>
    </lineage>
</organism>
<evidence type="ECO:0000256" key="2">
    <source>
        <dbReference type="ARBA" id="ARBA00022884"/>
    </source>
</evidence>
<dbReference type="SUPFAM" id="SSF54928">
    <property type="entry name" value="RNA-binding domain, RBD"/>
    <property type="match status" value="2"/>
</dbReference>
<feature type="compositionally biased region" description="Basic residues" evidence="5">
    <location>
        <begin position="49"/>
        <end position="59"/>
    </location>
</feature>
<evidence type="ECO:0000313" key="8">
    <source>
        <dbReference type="Proteomes" id="UP000794436"/>
    </source>
</evidence>
<gene>
    <name evidence="7" type="ORF">Poli38472_004089</name>
</gene>
<dbReference type="EMBL" id="SPLM01000036">
    <property type="protein sequence ID" value="TMW66324.1"/>
    <property type="molecule type" value="Genomic_DNA"/>
</dbReference>
<accession>A0A8K1CMP5</accession>
<feature type="domain" description="RRM" evidence="6">
    <location>
        <begin position="71"/>
        <end position="153"/>
    </location>
</feature>
<evidence type="ECO:0000256" key="3">
    <source>
        <dbReference type="ARBA" id="ARBA00023187"/>
    </source>
</evidence>
<dbReference type="PROSITE" id="PS50102">
    <property type="entry name" value="RRM"/>
    <property type="match status" value="2"/>
</dbReference>
<dbReference type="Proteomes" id="UP000794436">
    <property type="component" value="Unassembled WGS sequence"/>
</dbReference>
<dbReference type="AlphaFoldDB" id="A0A8K1CMP5"/>
<sequence>MRLEMETGDADVARIKSRHKPRHASNALVDYVEQSLAVRGRVEQEERHKPRRRRRKKPTKTPDPEALDTVKRVIVRNLVTPDELDDSDEYGDVVEDLRSEFERFGPFMAFDLDRSTGELVMAFESEEQADEVVKAKHGHVYGGKALIAEHAVAIPSLHGVDDSPTKTVTPTVSHNEPVESKQKKKRKSKIKSAVLARRQQHNVPLAPDTRLVVRDLVDPGEVEEEDEYEELVEELTSDFARFGRLESFIVIREPDDQALCSGLPVGSVVVHYEAFQAAQAAFAAYNGKTFGNRVVTSSWLPIPNNTLHVHGMVEPDEVVDEDEFEDVRDEVRAFFTKLEGVQDVELSQRTGDVVIHFIDPEYAMLAQEKLETIRYGGKDLIVKPELGSVSGQQDTPRMVKSNTAFGQLQSTQTEHMSSLIISLLQRLSSLQERAHIQNPLQDKRSRRLVLGLHEVRRGVISRKICLIIVGTDVEACQLLDETFGEILQLALKQDIPVICSLTRCAIDCYH</sequence>
<dbReference type="Gene3D" id="3.30.70.330">
    <property type="match status" value="3"/>
</dbReference>
<protein>
    <recommendedName>
        <fullName evidence="6">RRM domain-containing protein</fullName>
    </recommendedName>
</protein>
<dbReference type="GO" id="GO:0008380">
    <property type="term" value="P:RNA splicing"/>
    <property type="evidence" value="ECO:0007669"/>
    <property type="project" value="UniProtKB-KW"/>
</dbReference>
<dbReference type="InterPro" id="IPR000504">
    <property type="entry name" value="RRM_dom"/>
</dbReference>
<name>A0A8K1CMP5_PYTOL</name>